<organism evidence="1 2">
    <name type="scientific">Favolaschia claudopus</name>
    <dbReference type="NCBI Taxonomy" id="2862362"/>
    <lineage>
        <taxon>Eukaryota</taxon>
        <taxon>Fungi</taxon>
        <taxon>Dikarya</taxon>
        <taxon>Basidiomycota</taxon>
        <taxon>Agaricomycotina</taxon>
        <taxon>Agaricomycetes</taxon>
        <taxon>Agaricomycetidae</taxon>
        <taxon>Agaricales</taxon>
        <taxon>Marasmiineae</taxon>
        <taxon>Mycenaceae</taxon>
        <taxon>Favolaschia</taxon>
    </lineage>
</organism>
<keyword evidence="2" id="KW-1185">Reference proteome</keyword>
<comment type="caution">
    <text evidence="1">The sequence shown here is derived from an EMBL/GenBank/DDBJ whole genome shotgun (WGS) entry which is preliminary data.</text>
</comment>
<gene>
    <name evidence="1" type="ORF">R3P38DRAFT_2721387</name>
</gene>
<dbReference type="EMBL" id="JAWWNJ010000061">
    <property type="protein sequence ID" value="KAK7012959.1"/>
    <property type="molecule type" value="Genomic_DNA"/>
</dbReference>
<dbReference type="Gene3D" id="3.80.10.10">
    <property type="entry name" value="Ribonuclease Inhibitor"/>
    <property type="match status" value="1"/>
</dbReference>
<evidence type="ECO:0008006" key="3">
    <source>
        <dbReference type="Google" id="ProtNLM"/>
    </source>
</evidence>
<dbReference type="AlphaFoldDB" id="A0AAW0AIS4"/>
<reference evidence="1 2" key="1">
    <citation type="journal article" date="2024" name="J Genomics">
        <title>Draft genome sequencing and assembly of Favolaschia claudopus CIRM-BRFM 2984 isolated from oak limbs.</title>
        <authorList>
            <person name="Navarro D."/>
            <person name="Drula E."/>
            <person name="Chaduli D."/>
            <person name="Cazenave R."/>
            <person name="Ahrendt S."/>
            <person name="Wang J."/>
            <person name="Lipzen A."/>
            <person name="Daum C."/>
            <person name="Barry K."/>
            <person name="Grigoriev I.V."/>
            <person name="Favel A."/>
            <person name="Rosso M.N."/>
            <person name="Martin F."/>
        </authorList>
    </citation>
    <scope>NUCLEOTIDE SEQUENCE [LARGE SCALE GENOMIC DNA]</scope>
    <source>
        <strain evidence="1 2">CIRM-BRFM 2984</strain>
    </source>
</reference>
<evidence type="ECO:0000313" key="2">
    <source>
        <dbReference type="Proteomes" id="UP001362999"/>
    </source>
</evidence>
<protein>
    <recommendedName>
        <fullName evidence="3">F-box domain-containing protein</fullName>
    </recommendedName>
</protein>
<proteinExistence type="predicted"/>
<sequence length="572" mass="64345">MVESMREEKSYKNEAGVDYPVELQADVSKLMSALRLPSPDEDLSGLHAECAALHAKAASLYSMAAALHERRRHVVAGGKGRAVLETETVPIEEMAALEDRIRIAELRIQTHTPLASLVRRIPPEIICEILLWTMPHDVTRKVGDDSVPVAPWRLGHICQDWRRAARADVRLWSHIRIEIPYFQFGINDDVFSVENHCPLAALLSQISLSTSSGLTINVCLGFGTPKSTHPYLVTLLEVIANESHRWERFISNNIREEHCEIYAPLLKTEGHLDNLKSLEISGAWPRKLEDIFMAAPQLHNVSLMPTHESWSHRFWDPTRSPSVRLPWQQLRQLSACYEPRVLHKVLERVQYTVSELRLSYCDRNIRIPEDQVPAPCLLLPNLGVLSVATDHSFLYNIKAPNLRKLTTCGAVNAAFKFISRSQCQLSALHLDKCDEESSSIIALLQAVPNLLDVRMVFVSGRSSRESLMAMGEIFHALIAVPGSNHLCPHLAQMHFAVARATEQDVWDQIFAVVESRMAPIGALRGVHLQSVFEGNDSVPTSIFIRFSRWRTLGLEVTYDSLNNLGAYLVVLL</sequence>
<dbReference type="Proteomes" id="UP001362999">
    <property type="component" value="Unassembled WGS sequence"/>
</dbReference>
<dbReference type="InterPro" id="IPR032675">
    <property type="entry name" value="LRR_dom_sf"/>
</dbReference>
<evidence type="ECO:0000313" key="1">
    <source>
        <dbReference type="EMBL" id="KAK7012959.1"/>
    </source>
</evidence>
<accession>A0AAW0AIS4</accession>
<name>A0AAW0AIS4_9AGAR</name>